<dbReference type="AlphaFoldDB" id="A0A9N8V9Y4"/>
<comment type="caution">
    <text evidence="1">The sequence shown here is derived from an EMBL/GenBank/DDBJ whole genome shotgun (WGS) entry which is preliminary data.</text>
</comment>
<dbReference type="Proteomes" id="UP000789405">
    <property type="component" value="Unassembled WGS sequence"/>
</dbReference>
<gene>
    <name evidence="1" type="ORF">DERYTH_LOCUS402</name>
</gene>
<keyword evidence="2" id="KW-1185">Reference proteome</keyword>
<proteinExistence type="predicted"/>
<evidence type="ECO:0000313" key="2">
    <source>
        <dbReference type="Proteomes" id="UP000789405"/>
    </source>
</evidence>
<evidence type="ECO:0000313" key="1">
    <source>
        <dbReference type="EMBL" id="CAG8449040.1"/>
    </source>
</evidence>
<accession>A0A9N8V9Y4</accession>
<sequence length="63" mass="6918">MSENRSYALSISPNQHLFALPFLPSDKIPDAFDAQSVAYIYISTTVVSRAGYSTDTKFRGSLA</sequence>
<name>A0A9N8V9Y4_9GLOM</name>
<dbReference type="EMBL" id="CAJVPY010000086">
    <property type="protein sequence ID" value="CAG8449040.1"/>
    <property type="molecule type" value="Genomic_DNA"/>
</dbReference>
<organism evidence="1 2">
    <name type="scientific">Dentiscutata erythropus</name>
    <dbReference type="NCBI Taxonomy" id="1348616"/>
    <lineage>
        <taxon>Eukaryota</taxon>
        <taxon>Fungi</taxon>
        <taxon>Fungi incertae sedis</taxon>
        <taxon>Mucoromycota</taxon>
        <taxon>Glomeromycotina</taxon>
        <taxon>Glomeromycetes</taxon>
        <taxon>Diversisporales</taxon>
        <taxon>Gigasporaceae</taxon>
        <taxon>Dentiscutata</taxon>
    </lineage>
</organism>
<protein>
    <submittedName>
        <fullName evidence="1">3999_t:CDS:1</fullName>
    </submittedName>
</protein>
<reference evidence="1" key="1">
    <citation type="submission" date="2021-06" db="EMBL/GenBank/DDBJ databases">
        <authorList>
            <person name="Kallberg Y."/>
            <person name="Tangrot J."/>
            <person name="Rosling A."/>
        </authorList>
    </citation>
    <scope>NUCLEOTIDE SEQUENCE</scope>
    <source>
        <strain evidence="1">MA453B</strain>
    </source>
</reference>